<dbReference type="SMART" id="SM00422">
    <property type="entry name" value="HTH_MERR"/>
    <property type="match status" value="1"/>
</dbReference>
<name>A0A559IXY3_9BACL</name>
<protein>
    <submittedName>
        <fullName evidence="3">MerR family transcriptional regulator</fullName>
    </submittedName>
</protein>
<evidence type="ECO:0000256" key="1">
    <source>
        <dbReference type="ARBA" id="ARBA00023125"/>
    </source>
</evidence>
<dbReference type="Pfam" id="PF13411">
    <property type="entry name" value="MerR_1"/>
    <property type="match status" value="1"/>
</dbReference>
<evidence type="ECO:0000313" key="4">
    <source>
        <dbReference type="Proteomes" id="UP000318102"/>
    </source>
</evidence>
<dbReference type="Gene3D" id="1.10.1660.10">
    <property type="match status" value="1"/>
</dbReference>
<dbReference type="InterPro" id="IPR000551">
    <property type="entry name" value="MerR-type_HTH_dom"/>
</dbReference>
<accession>A0A559IXY3</accession>
<dbReference type="InterPro" id="IPR047057">
    <property type="entry name" value="MerR_fam"/>
</dbReference>
<dbReference type="AlphaFoldDB" id="A0A559IXY3"/>
<feature type="domain" description="HTH merR-type" evidence="2">
    <location>
        <begin position="5"/>
        <end position="74"/>
    </location>
</feature>
<keyword evidence="1" id="KW-0238">DNA-binding</keyword>
<dbReference type="CDD" id="cd01106">
    <property type="entry name" value="HTH_TipAL-Mta"/>
    <property type="match status" value="1"/>
</dbReference>
<dbReference type="PROSITE" id="PS50937">
    <property type="entry name" value="HTH_MERR_2"/>
    <property type="match status" value="1"/>
</dbReference>
<dbReference type="SUPFAM" id="SSF46955">
    <property type="entry name" value="Putative DNA-binding domain"/>
    <property type="match status" value="1"/>
</dbReference>
<dbReference type="GO" id="GO:0003700">
    <property type="term" value="F:DNA-binding transcription factor activity"/>
    <property type="evidence" value="ECO:0007669"/>
    <property type="project" value="InterPro"/>
</dbReference>
<reference evidence="3 4" key="1">
    <citation type="submission" date="2019-07" db="EMBL/GenBank/DDBJ databases">
        <authorList>
            <person name="Kim J."/>
        </authorList>
    </citation>
    <scope>NUCLEOTIDE SEQUENCE [LARGE SCALE GENOMIC DNA]</scope>
    <source>
        <strain evidence="3 4">N4</strain>
    </source>
</reference>
<sequence>MTTVQLTTGQVASKLGISVRTLRYYDSIKLFSPESKQNGGKRLYSEKDLLRLEKITLLKSLSLPLSDIQNLLDELSIEQILEAHQKHLRAQVAQLQESLEHTTALLNLYEIEGGLRWDTLLPLVKGPKTEETKSWRSYFDEDELSLLTTRLPKLESNDEITQQWINVIVRIERCLHEGVGPHSKEGVQIAREIERLSALTFSGDKELMEKFWDVRKDPASSSPGSGLVPIRPEVIQFVEACVNPI</sequence>
<dbReference type="PANTHER" id="PTHR30204:SF96">
    <property type="entry name" value="CHROMOSOME-ANCHORING PROTEIN RACA"/>
    <property type="match status" value="1"/>
</dbReference>
<evidence type="ECO:0000259" key="2">
    <source>
        <dbReference type="PROSITE" id="PS50937"/>
    </source>
</evidence>
<organism evidence="3 4">
    <name type="scientific">Paenibacillus agilis</name>
    <dbReference type="NCBI Taxonomy" id="3020863"/>
    <lineage>
        <taxon>Bacteria</taxon>
        <taxon>Bacillati</taxon>
        <taxon>Bacillota</taxon>
        <taxon>Bacilli</taxon>
        <taxon>Bacillales</taxon>
        <taxon>Paenibacillaceae</taxon>
        <taxon>Paenibacillus</taxon>
    </lineage>
</organism>
<proteinExistence type="predicted"/>
<dbReference type="InterPro" id="IPR009061">
    <property type="entry name" value="DNA-bd_dom_put_sf"/>
</dbReference>
<dbReference type="RefSeq" id="WP_144987932.1">
    <property type="nucleotide sequence ID" value="NZ_VNJK01000001.1"/>
</dbReference>
<dbReference type="Proteomes" id="UP000318102">
    <property type="component" value="Unassembled WGS sequence"/>
</dbReference>
<gene>
    <name evidence="3" type="ORF">FPZ44_04900</name>
</gene>
<comment type="caution">
    <text evidence="3">The sequence shown here is derived from an EMBL/GenBank/DDBJ whole genome shotgun (WGS) entry which is preliminary data.</text>
</comment>
<keyword evidence="4" id="KW-1185">Reference proteome</keyword>
<dbReference type="PANTHER" id="PTHR30204">
    <property type="entry name" value="REDOX-CYCLING DRUG-SENSING TRANSCRIPTIONAL ACTIVATOR SOXR"/>
    <property type="match status" value="1"/>
</dbReference>
<dbReference type="OrthoDB" id="1894615at2"/>
<dbReference type="EMBL" id="VNJK01000001">
    <property type="protein sequence ID" value="TVX92451.1"/>
    <property type="molecule type" value="Genomic_DNA"/>
</dbReference>
<evidence type="ECO:0000313" key="3">
    <source>
        <dbReference type="EMBL" id="TVX92451.1"/>
    </source>
</evidence>
<dbReference type="GO" id="GO:0003677">
    <property type="term" value="F:DNA binding"/>
    <property type="evidence" value="ECO:0007669"/>
    <property type="project" value="UniProtKB-KW"/>
</dbReference>